<feature type="compositionally biased region" description="Acidic residues" evidence="4">
    <location>
        <begin position="413"/>
        <end position="424"/>
    </location>
</feature>
<dbReference type="SUPFAM" id="SSF103473">
    <property type="entry name" value="MFS general substrate transporter"/>
    <property type="match status" value="1"/>
</dbReference>
<dbReference type="RefSeq" id="WP_109958524.1">
    <property type="nucleotide sequence ID" value="NZ_CP029553.1"/>
</dbReference>
<evidence type="ECO:0000256" key="5">
    <source>
        <dbReference type="SAM" id="Phobius"/>
    </source>
</evidence>
<evidence type="ECO:0000256" key="1">
    <source>
        <dbReference type="ARBA" id="ARBA00022692"/>
    </source>
</evidence>
<feature type="transmembrane region" description="Helical" evidence="5">
    <location>
        <begin position="304"/>
        <end position="327"/>
    </location>
</feature>
<dbReference type="AlphaFoldDB" id="A0A2U8WJ62"/>
<dbReference type="InterPro" id="IPR020846">
    <property type="entry name" value="MFS_dom"/>
</dbReference>
<evidence type="ECO:0000313" key="8">
    <source>
        <dbReference type="Proteomes" id="UP000245444"/>
    </source>
</evidence>
<evidence type="ECO:0000259" key="6">
    <source>
        <dbReference type="PROSITE" id="PS50850"/>
    </source>
</evidence>
<dbReference type="Pfam" id="PF07690">
    <property type="entry name" value="MFS_1"/>
    <property type="match status" value="1"/>
</dbReference>
<name>A0A2U8WJ62_9HYPH</name>
<feature type="transmembrane region" description="Helical" evidence="5">
    <location>
        <begin position="369"/>
        <end position="388"/>
    </location>
</feature>
<feature type="transmembrane region" description="Helical" evidence="5">
    <location>
        <begin position="42"/>
        <end position="62"/>
    </location>
</feature>
<feature type="transmembrane region" description="Helical" evidence="5">
    <location>
        <begin position="249"/>
        <end position="268"/>
    </location>
</feature>
<dbReference type="EMBL" id="CP029553">
    <property type="protein sequence ID" value="AWN46173.1"/>
    <property type="molecule type" value="Genomic_DNA"/>
</dbReference>
<feature type="transmembrane region" description="Helical" evidence="5">
    <location>
        <begin position="214"/>
        <end position="237"/>
    </location>
</feature>
<feature type="transmembrane region" description="Helical" evidence="5">
    <location>
        <begin position="134"/>
        <end position="153"/>
    </location>
</feature>
<proteinExistence type="predicted"/>
<evidence type="ECO:0000313" key="7">
    <source>
        <dbReference type="EMBL" id="AWN46173.1"/>
    </source>
</evidence>
<dbReference type="OrthoDB" id="9812574at2"/>
<evidence type="ECO:0000256" key="3">
    <source>
        <dbReference type="ARBA" id="ARBA00023136"/>
    </source>
</evidence>
<evidence type="ECO:0000256" key="2">
    <source>
        <dbReference type="ARBA" id="ARBA00022989"/>
    </source>
</evidence>
<organism evidence="7 8">
    <name type="scientific">Methylobacterium terrae</name>
    <dbReference type="NCBI Taxonomy" id="2202827"/>
    <lineage>
        <taxon>Bacteria</taxon>
        <taxon>Pseudomonadati</taxon>
        <taxon>Pseudomonadota</taxon>
        <taxon>Alphaproteobacteria</taxon>
        <taxon>Hyphomicrobiales</taxon>
        <taxon>Methylobacteriaceae</taxon>
        <taxon>Methylobacterium</taxon>
    </lineage>
</organism>
<feature type="transmembrane region" description="Helical" evidence="5">
    <location>
        <begin position="339"/>
        <end position="363"/>
    </location>
</feature>
<keyword evidence="1 5" id="KW-0812">Transmembrane</keyword>
<dbReference type="PROSITE" id="PS50850">
    <property type="entry name" value="MFS"/>
    <property type="match status" value="1"/>
</dbReference>
<dbReference type="InterPro" id="IPR036259">
    <property type="entry name" value="MFS_trans_sf"/>
</dbReference>
<keyword evidence="8" id="KW-1185">Reference proteome</keyword>
<dbReference type="PANTHER" id="PTHR23539:SF1">
    <property type="entry name" value="MAJOR FACILITATOR SUPERFAMILY (MFS) PROFILE DOMAIN-CONTAINING PROTEIN"/>
    <property type="match status" value="1"/>
</dbReference>
<dbReference type="Gene3D" id="1.20.1250.20">
    <property type="entry name" value="MFS general substrate transporter like domains"/>
    <property type="match status" value="2"/>
</dbReference>
<accession>A0A2U8WJ62</accession>
<dbReference type="GO" id="GO:0022857">
    <property type="term" value="F:transmembrane transporter activity"/>
    <property type="evidence" value="ECO:0007669"/>
    <property type="project" value="InterPro"/>
</dbReference>
<feature type="transmembrane region" description="Helical" evidence="5">
    <location>
        <begin position="95"/>
        <end position="122"/>
    </location>
</feature>
<feature type="region of interest" description="Disordered" evidence="4">
    <location>
        <begin position="397"/>
        <end position="451"/>
    </location>
</feature>
<keyword evidence="3 5" id="KW-0472">Membrane</keyword>
<keyword evidence="2 5" id="KW-1133">Transmembrane helix</keyword>
<dbReference type="KEGG" id="mtea:DK419_07470"/>
<dbReference type="PANTHER" id="PTHR23539">
    <property type="entry name" value="MFS TRANSPORTER"/>
    <property type="match status" value="1"/>
</dbReference>
<protein>
    <submittedName>
        <fullName evidence="7">MFS transporter</fullName>
    </submittedName>
</protein>
<feature type="transmembrane region" description="Helical" evidence="5">
    <location>
        <begin position="280"/>
        <end position="298"/>
    </location>
</feature>
<evidence type="ECO:0000256" key="4">
    <source>
        <dbReference type="SAM" id="MobiDB-lite"/>
    </source>
</evidence>
<sequence>MNPTTHLALINVFVGDIQGGLGPFLGTWLAQAAHWGPSQVGLVTTIVGFATLALSGPLGALVDRLGRPRMLIAAACAAILVGTLLLLPARAFMTVLVAQFIAAAGGTLVVPAVTALTLGMVGKQAFPKQQGRNQAWNHVGILGAALAISFGTPYMGPSIAFWVLGGLSACAIVAALTTPGKSYNGRRAVGWKEDDPDDKPERSAVLKVLSDRRLLILSGALALFNLANGSMLSLLGQKLVASGQDGTGWTARYVIVAQAVMIPVALFAGSLADRRGRRQLLLVACAVLPARALLSAFLSDPYWLVLAEVLDGVASGVIGVAVPVVVADLTWGSGRTQTALGTVAAVQGVGGALSGWVGGLLALHLGWTWAFLALAVPAGLALMMALWLEETCAPGGQDGAGGACSQAKPPEGESPEGESPDGESPEAGSPEGEPSGDAEPRRGEVGAPAGP</sequence>
<feature type="domain" description="Major facilitator superfamily (MFS) profile" evidence="6">
    <location>
        <begin position="213"/>
        <end position="451"/>
    </location>
</feature>
<reference evidence="7 8" key="1">
    <citation type="submission" date="2018-05" db="EMBL/GenBank/DDBJ databases">
        <title>Complete Genome Sequence of Methylobacterium sp. 17Sr1-28.</title>
        <authorList>
            <person name="Srinivasan S."/>
        </authorList>
    </citation>
    <scope>NUCLEOTIDE SEQUENCE [LARGE SCALE GENOMIC DNA]</scope>
    <source>
        <strain evidence="7 8">17Sr1-28</strain>
    </source>
</reference>
<dbReference type="Proteomes" id="UP000245444">
    <property type="component" value="Chromosome"/>
</dbReference>
<feature type="transmembrane region" description="Helical" evidence="5">
    <location>
        <begin position="69"/>
        <end position="89"/>
    </location>
</feature>
<gene>
    <name evidence="7" type="ORF">DK419_07470</name>
</gene>
<feature type="compositionally biased region" description="Low complexity" evidence="4">
    <location>
        <begin position="425"/>
        <end position="435"/>
    </location>
</feature>
<feature type="transmembrane region" description="Helical" evidence="5">
    <location>
        <begin position="159"/>
        <end position="177"/>
    </location>
</feature>
<dbReference type="InterPro" id="IPR011701">
    <property type="entry name" value="MFS"/>
</dbReference>